<evidence type="ECO:0000313" key="1">
    <source>
        <dbReference type="EMBL" id="OJD22156.1"/>
    </source>
</evidence>
<dbReference type="STRING" id="1658174.A0A1J9R2C3"/>
<proteinExistence type="predicted"/>
<dbReference type="EMBL" id="LGTZ01001152">
    <property type="protein sequence ID" value="OJD22156.1"/>
    <property type="molecule type" value="Genomic_DNA"/>
</dbReference>
<name>A0A1J9R2C3_9EURO</name>
<dbReference type="Proteomes" id="UP000242791">
    <property type="component" value="Unassembled WGS sequence"/>
</dbReference>
<gene>
    <name evidence="1" type="ORF">ACJ73_06500</name>
</gene>
<comment type="caution">
    <text evidence="1">The sequence shown here is derived from an EMBL/GenBank/DDBJ whole genome shotgun (WGS) entry which is preliminary data.</text>
</comment>
<keyword evidence="2" id="KW-1185">Reference proteome</keyword>
<organism evidence="1 2">
    <name type="scientific">Blastomyces percursus</name>
    <dbReference type="NCBI Taxonomy" id="1658174"/>
    <lineage>
        <taxon>Eukaryota</taxon>
        <taxon>Fungi</taxon>
        <taxon>Dikarya</taxon>
        <taxon>Ascomycota</taxon>
        <taxon>Pezizomycotina</taxon>
        <taxon>Eurotiomycetes</taxon>
        <taxon>Eurotiomycetidae</taxon>
        <taxon>Onygenales</taxon>
        <taxon>Ajellomycetaceae</taxon>
        <taxon>Blastomyces</taxon>
    </lineage>
</organism>
<dbReference type="VEuPathDB" id="FungiDB:ACJ73_06500"/>
<reference evidence="1 2" key="1">
    <citation type="submission" date="2015-08" db="EMBL/GenBank/DDBJ databases">
        <title>Emmonsia species relationships and genome sequence.</title>
        <authorList>
            <person name="Cuomo C.A."/>
            <person name="Schwartz I.S."/>
            <person name="Kenyon C."/>
            <person name="De Hoog G.S."/>
            <person name="Govender N.P."/>
            <person name="Botha A."/>
            <person name="Moreno L."/>
            <person name="De Vries M."/>
            <person name="Munoz J.F."/>
            <person name="Stielow J.B."/>
        </authorList>
    </citation>
    <scope>NUCLEOTIDE SEQUENCE [LARGE SCALE GENOMIC DNA]</scope>
    <source>
        <strain evidence="1 2">EI222</strain>
    </source>
</reference>
<sequence length="109" mass="11902">MALVSVIGGYLPAMSPVFVSDLGQRRKHVLHLNSLFKVPHILTSDRLVHEFLNIDGLHIITVESLVNKLPNDVSCVPTPNLGHQKEPGDAAILMLTLKRKGSGSKEQSD</sequence>
<protein>
    <submittedName>
        <fullName evidence="1">Uncharacterized protein</fullName>
    </submittedName>
</protein>
<dbReference type="AlphaFoldDB" id="A0A1J9R2C3"/>
<evidence type="ECO:0000313" key="2">
    <source>
        <dbReference type="Proteomes" id="UP000242791"/>
    </source>
</evidence>
<accession>A0A1J9R2C3</accession>